<proteinExistence type="predicted"/>
<protein>
    <recommendedName>
        <fullName evidence="3">Transposase</fullName>
    </recommendedName>
</protein>
<dbReference type="Proteomes" id="UP001605036">
    <property type="component" value="Unassembled WGS sequence"/>
</dbReference>
<dbReference type="EMBL" id="JBHFFA010000006">
    <property type="protein sequence ID" value="KAL2622584.1"/>
    <property type="molecule type" value="Genomic_DNA"/>
</dbReference>
<dbReference type="AlphaFoldDB" id="A0ABD1Y832"/>
<sequence>MAPRSSRNLKTKEVKIPHLIVANRKKMETWGLGGLFAADWNGTYDNLVEELSERKVSVPKYEYRGKPEEWSADVWREVYNLPKASLGGYTMKEKFSSLNFSLEAMAQNMKEMFAPPPVVEADIQPWKKMVKNLANLLTEEQKRNKTIIEQSDYFKGKTRHLEKIQR</sequence>
<name>A0ABD1Y832_9MARC</name>
<evidence type="ECO:0000313" key="1">
    <source>
        <dbReference type="EMBL" id="KAL2622584.1"/>
    </source>
</evidence>
<evidence type="ECO:0000313" key="2">
    <source>
        <dbReference type="Proteomes" id="UP001605036"/>
    </source>
</evidence>
<gene>
    <name evidence="1" type="ORF">R1flu_002789</name>
</gene>
<organism evidence="1 2">
    <name type="scientific">Riccia fluitans</name>
    <dbReference type="NCBI Taxonomy" id="41844"/>
    <lineage>
        <taxon>Eukaryota</taxon>
        <taxon>Viridiplantae</taxon>
        <taxon>Streptophyta</taxon>
        <taxon>Embryophyta</taxon>
        <taxon>Marchantiophyta</taxon>
        <taxon>Marchantiopsida</taxon>
        <taxon>Marchantiidae</taxon>
        <taxon>Marchantiales</taxon>
        <taxon>Ricciaceae</taxon>
        <taxon>Riccia</taxon>
    </lineage>
</organism>
<comment type="caution">
    <text evidence="1">The sequence shown here is derived from an EMBL/GenBank/DDBJ whole genome shotgun (WGS) entry which is preliminary data.</text>
</comment>
<keyword evidence="2" id="KW-1185">Reference proteome</keyword>
<reference evidence="1 2" key="1">
    <citation type="submission" date="2024-09" db="EMBL/GenBank/DDBJ databases">
        <title>Chromosome-scale assembly of Riccia fluitans.</title>
        <authorList>
            <person name="Paukszto L."/>
            <person name="Sawicki J."/>
            <person name="Karawczyk K."/>
            <person name="Piernik-Szablinska J."/>
            <person name="Szczecinska M."/>
            <person name="Mazdziarz M."/>
        </authorList>
    </citation>
    <scope>NUCLEOTIDE SEQUENCE [LARGE SCALE GENOMIC DNA]</scope>
    <source>
        <strain evidence="1">Rf_01</strain>
        <tissue evidence="1">Aerial parts of the thallus</tissue>
    </source>
</reference>
<accession>A0ABD1Y832</accession>
<evidence type="ECO:0008006" key="3">
    <source>
        <dbReference type="Google" id="ProtNLM"/>
    </source>
</evidence>